<keyword evidence="5" id="KW-0175">Coiled coil</keyword>
<dbReference type="PANTHER" id="PTHR43547">
    <property type="entry name" value="TWO-COMPONENT HISTIDINE KINASE"/>
    <property type="match status" value="1"/>
</dbReference>
<dbReference type="RefSeq" id="WP_367887709.1">
    <property type="nucleotide sequence ID" value="NZ_CP130612.1"/>
</dbReference>
<dbReference type="EMBL" id="CP130612">
    <property type="protein sequence ID" value="WKW12031.1"/>
    <property type="molecule type" value="Genomic_DNA"/>
</dbReference>
<evidence type="ECO:0000313" key="10">
    <source>
        <dbReference type="Proteomes" id="UP001229955"/>
    </source>
</evidence>
<dbReference type="SUPFAM" id="SSF55874">
    <property type="entry name" value="ATPase domain of HSP90 chaperone/DNA topoisomerase II/histidine kinase"/>
    <property type="match status" value="1"/>
</dbReference>
<dbReference type="SMART" id="SM00387">
    <property type="entry name" value="HATPase_c"/>
    <property type="match status" value="1"/>
</dbReference>
<dbReference type="Gene3D" id="1.10.287.130">
    <property type="match status" value="1"/>
</dbReference>
<dbReference type="CDD" id="cd00082">
    <property type="entry name" value="HisKA"/>
    <property type="match status" value="1"/>
</dbReference>
<dbReference type="InterPro" id="IPR011006">
    <property type="entry name" value="CheY-like_superfamily"/>
</dbReference>
<dbReference type="SUPFAM" id="SSF52172">
    <property type="entry name" value="CheY-like"/>
    <property type="match status" value="1"/>
</dbReference>
<dbReference type="SMART" id="SM00388">
    <property type="entry name" value="HisKA"/>
    <property type="match status" value="1"/>
</dbReference>
<dbReference type="SUPFAM" id="SSF47384">
    <property type="entry name" value="Homodimeric domain of signal transducing histidine kinase"/>
    <property type="match status" value="1"/>
</dbReference>
<dbReference type="PROSITE" id="PS50110">
    <property type="entry name" value="RESPONSE_REGULATORY"/>
    <property type="match status" value="1"/>
</dbReference>
<evidence type="ECO:0000256" key="4">
    <source>
        <dbReference type="PROSITE-ProRule" id="PRU00169"/>
    </source>
</evidence>
<evidence type="ECO:0000313" key="9">
    <source>
        <dbReference type="EMBL" id="WKW14940.1"/>
    </source>
</evidence>
<dbReference type="Gene3D" id="3.30.565.10">
    <property type="entry name" value="Histidine kinase-like ATPase, C-terminal domain"/>
    <property type="match status" value="1"/>
</dbReference>
<dbReference type="AlphaFoldDB" id="A0AA49Q8B6"/>
<evidence type="ECO:0000256" key="5">
    <source>
        <dbReference type="SAM" id="Coils"/>
    </source>
</evidence>
<name>A0AA49Q8B6_9BACT</name>
<dbReference type="Proteomes" id="UP001229955">
    <property type="component" value="Chromosome"/>
</dbReference>
<organism evidence="9 10">
    <name type="scientific">Pseudogemmatithrix spongiicola</name>
    <dbReference type="NCBI Taxonomy" id="3062599"/>
    <lineage>
        <taxon>Bacteria</taxon>
        <taxon>Pseudomonadati</taxon>
        <taxon>Gemmatimonadota</taxon>
        <taxon>Gemmatimonadia</taxon>
        <taxon>Gemmatimonadales</taxon>
        <taxon>Gemmatimonadaceae</taxon>
        <taxon>Pseudogemmatithrix</taxon>
    </lineage>
</organism>
<comment type="catalytic activity">
    <reaction evidence="1">
        <text>ATP + protein L-histidine = ADP + protein N-phospho-L-histidine.</text>
        <dbReference type="EC" id="2.7.13.3"/>
    </reaction>
</comment>
<evidence type="ECO:0000259" key="6">
    <source>
        <dbReference type="PROSITE" id="PS50109"/>
    </source>
</evidence>
<feature type="domain" description="Response regulatory" evidence="7">
    <location>
        <begin position="6"/>
        <end position="130"/>
    </location>
</feature>
<sequence length="384" mass="41535">METAACVLVADDVEANIELLTDQLAPLGLRIVRAMDAPSALAQAMEIRPDLCILDASMPAGGLGVPDREAGFEVCRRLKRDPRTARIPVIFVSALNDASDRLKAIESGGDDFLIKPHNRHVLGARVRSLLKLKGATDALEESLRRLREVQKARDDLTRMVVHDLKTPLTSMLATLEMLRDGDFGAVPEGPARALSDVEGKAEDLLGLIHNLLDVTRAAEKPLALAMEPIAPLAFLSELEYDWALRFRQEQTTARVEVADDAPVFQADKAILKRVFSNLIQNAITHSPMPVTLDLAARRDGTGIVFTVADDGPGIPEEYQETIFAAFTQLSVPNAPRVFSSGLGLAFCRVAVEDHGGRIAVASVEGQGSTFSIWLPVEPPTVGKA</sequence>
<dbReference type="InterPro" id="IPR004358">
    <property type="entry name" value="Sig_transdc_His_kin-like_C"/>
</dbReference>
<feature type="modified residue" description="4-aspartylphosphate" evidence="4">
    <location>
        <position position="55"/>
    </location>
</feature>
<evidence type="ECO:0000256" key="2">
    <source>
        <dbReference type="ARBA" id="ARBA00012438"/>
    </source>
</evidence>
<dbReference type="SMART" id="SM00448">
    <property type="entry name" value="REC"/>
    <property type="match status" value="1"/>
</dbReference>
<proteinExistence type="predicted"/>
<dbReference type="PROSITE" id="PS50109">
    <property type="entry name" value="HIS_KIN"/>
    <property type="match status" value="1"/>
</dbReference>
<evidence type="ECO:0000259" key="7">
    <source>
        <dbReference type="PROSITE" id="PS50110"/>
    </source>
</evidence>
<dbReference type="Pfam" id="PF00072">
    <property type="entry name" value="Response_reg"/>
    <property type="match status" value="1"/>
</dbReference>
<dbReference type="PANTHER" id="PTHR43547:SF2">
    <property type="entry name" value="HYBRID SIGNAL TRANSDUCTION HISTIDINE KINASE C"/>
    <property type="match status" value="1"/>
</dbReference>
<dbReference type="GO" id="GO:0005524">
    <property type="term" value="F:ATP binding"/>
    <property type="evidence" value="ECO:0007669"/>
    <property type="project" value="UniProtKB-KW"/>
</dbReference>
<keyword evidence="9" id="KW-0067">ATP-binding</keyword>
<dbReference type="CDD" id="cd00075">
    <property type="entry name" value="HATPase"/>
    <property type="match status" value="1"/>
</dbReference>
<feature type="coiled-coil region" evidence="5">
    <location>
        <begin position="132"/>
        <end position="159"/>
    </location>
</feature>
<dbReference type="Pfam" id="PF02518">
    <property type="entry name" value="HATPase_c"/>
    <property type="match status" value="1"/>
</dbReference>
<dbReference type="InterPro" id="IPR036890">
    <property type="entry name" value="HATPase_C_sf"/>
</dbReference>
<evidence type="ECO:0000256" key="1">
    <source>
        <dbReference type="ARBA" id="ARBA00000085"/>
    </source>
</evidence>
<dbReference type="GO" id="GO:0000155">
    <property type="term" value="F:phosphorelay sensor kinase activity"/>
    <property type="evidence" value="ECO:0007669"/>
    <property type="project" value="InterPro"/>
</dbReference>
<dbReference type="EMBL" id="CP130613">
    <property type="protein sequence ID" value="WKW14940.1"/>
    <property type="molecule type" value="Genomic_DNA"/>
</dbReference>
<dbReference type="Gene3D" id="3.40.50.2300">
    <property type="match status" value="1"/>
</dbReference>
<protein>
    <recommendedName>
        <fullName evidence="2">histidine kinase</fullName>
        <ecNumber evidence="2">2.7.13.3</ecNumber>
    </recommendedName>
</protein>
<keyword evidence="9" id="KW-0547">Nucleotide-binding</keyword>
<dbReference type="KEGG" id="pspc:Strain318_001303"/>
<dbReference type="InterPro" id="IPR005467">
    <property type="entry name" value="His_kinase_dom"/>
</dbReference>
<dbReference type="EC" id="2.7.13.3" evidence="2"/>
<feature type="domain" description="Histidine kinase" evidence="6">
    <location>
        <begin position="159"/>
        <end position="378"/>
    </location>
</feature>
<dbReference type="PRINTS" id="PR00344">
    <property type="entry name" value="BCTRLSENSOR"/>
</dbReference>
<accession>A0AA49JU35</accession>
<gene>
    <name evidence="8" type="ORF">Strain138_001303</name>
    <name evidence="9" type="ORF">Strain318_001303</name>
</gene>
<dbReference type="InterPro" id="IPR036097">
    <property type="entry name" value="HisK_dim/P_sf"/>
</dbReference>
<dbReference type="InterPro" id="IPR003594">
    <property type="entry name" value="HATPase_dom"/>
</dbReference>
<reference evidence="9" key="1">
    <citation type="submission" date="2023-07" db="EMBL/GenBank/DDBJ databases">
        <authorList>
            <person name="Haufschild T."/>
            <person name="Kallscheuer N."/>
            <person name="Hammer J."/>
            <person name="Kohn T."/>
            <person name="Kabuu M."/>
            <person name="Jogler M."/>
            <person name="Wohfarth N."/>
            <person name="Heuer A."/>
            <person name="Rohde M."/>
            <person name="van Teeseling M.C.F."/>
            <person name="Jogler C."/>
        </authorList>
    </citation>
    <scope>NUCLEOTIDE SEQUENCE</scope>
    <source>
        <strain evidence="8">Strain 138</strain>
        <strain evidence="9">Strain 318</strain>
    </source>
</reference>
<evidence type="ECO:0000256" key="3">
    <source>
        <dbReference type="ARBA" id="ARBA00022553"/>
    </source>
</evidence>
<dbReference type="InterPro" id="IPR001789">
    <property type="entry name" value="Sig_transdc_resp-reg_receiver"/>
</dbReference>
<dbReference type="Pfam" id="PF00512">
    <property type="entry name" value="HisKA"/>
    <property type="match status" value="1"/>
</dbReference>
<keyword evidence="10" id="KW-1185">Reference proteome</keyword>
<dbReference type="InterPro" id="IPR003661">
    <property type="entry name" value="HisK_dim/P_dom"/>
</dbReference>
<accession>A0AA49Q8B6</accession>
<keyword evidence="3 4" id="KW-0597">Phosphoprotein</keyword>
<evidence type="ECO:0000313" key="8">
    <source>
        <dbReference type="EMBL" id="WKW12031.1"/>
    </source>
</evidence>